<protein>
    <submittedName>
        <fullName evidence="1">Uncharacterized protein</fullName>
    </submittedName>
</protein>
<organism evidence="1 2">
    <name type="scientific">Capnocytophaga leadbetteri</name>
    <dbReference type="NCBI Taxonomy" id="327575"/>
    <lineage>
        <taxon>Bacteria</taxon>
        <taxon>Pseudomonadati</taxon>
        <taxon>Bacteroidota</taxon>
        <taxon>Flavobacteriia</taxon>
        <taxon>Flavobacteriales</taxon>
        <taxon>Flavobacteriaceae</taxon>
        <taxon>Capnocytophaga</taxon>
    </lineage>
</organism>
<dbReference type="RefSeq" id="WP_107780386.1">
    <property type="nucleotide sequence ID" value="NZ_CAURJF010000007.1"/>
</dbReference>
<name>A0A2T5XY15_9FLAO</name>
<reference evidence="1 2" key="1">
    <citation type="submission" date="2018-04" db="EMBL/GenBank/DDBJ databases">
        <title>Genomic Encyclopedia of Archaeal and Bacterial Type Strains, Phase II (KMG-II): from individual species to whole genera.</title>
        <authorList>
            <person name="Goeker M."/>
        </authorList>
    </citation>
    <scope>NUCLEOTIDE SEQUENCE [LARGE SCALE GENOMIC DNA]</scope>
    <source>
        <strain evidence="1 2">DSM 22902</strain>
    </source>
</reference>
<dbReference type="AlphaFoldDB" id="A0A2T5XY15"/>
<comment type="caution">
    <text evidence="1">The sequence shown here is derived from an EMBL/GenBank/DDBJ whole genome shotgun (WGS) entry which is preliminary data.</text>
</comment>
<accession>A0A2T5XY15</accession>
<dbReference type="GeneID" id="84579487"/>
<evidence type="ECO:0000313" key="2">
    <source>
        <dbReference type="Proteomes" id="UP000243985"/>
    </source>
</evidence>
<sequence length="80" mass="9466">MTTNTITFKEHLPFEKYQSIMKFLDDIGVEVIEPEQTTFSELTANDLKSIYLSKEQSRMGMVIDHSEVQKEAMERRYCRK</sequence>
<gene>
    <name evidence="1" type="ORF">C8P65_10178</name>
</gene>
<proteinExistence type="predicted"/>
<dbReference type="EMBL" id="QBKG01000001">
    <property type="protein sequence ID" value="PTX08414.1"/>
    <property type="molecule type" value="Genomic_DNA"/>
</dbReference>
<dbReference type="Proteomes" id="UP000243985">
    <property type="component" value="Unassembled WGS sequence"/>
</dbReference>
<evidence type="ECO:0000313" key="1">
    <source>
        <dbReference type="EMBL" id="PTX08414.1"/>
    </source>
</evidence>